<dbReference type="Proteomes" id="UP001321473">
    <property type="component" value="Unassembled WGS sequence"/>
</dbReference>
<comment type="caution">
    <text evidence="2">The sequence shown here is derived from an EMBL/GenBank/DDBJ whole genome shotgun (WGS) entry which is preliminary data.</text>
</comment>
<name>A0AAQ4ENI7_AMBAM</name>
<keyword evidence="1" id="KW-0472">Membrane</keyword>
<evidence type="ECO:0000256" key="1">
    <source>
        <dbReference type="SAM" id="Phobius"/>
    </source>
</evidence>
<feature type="transmembrane region" description="Helical" evidence="1">
    <location>
        <begin position="40"/>
        <end position="71"/>
    </location>
</feature>
<proteinExistence type="predicted"/>
<evidence type="ECO:0000313" key="3">
    <source>
        <dbReference type="Proteomes" id="UP001321473"/>
    </source>
</evidence>
<protein>
    <submittedName>
        <fullName evidence="2">Uncharacterized protein</fullName>
    </submittedName>
</protein>
<keyword evidence="1" id="KW-0812">Transmembrane</keyword>
<dbReference type="AlphaFoldDB" id="A0AAQ4ENI7"/>
<sequence>MDSTVSVFVVEGETQSGFQSQFDSQASTLSKEKTDEGSGFFSLATLVYCTFGVMSLLIITCMVAIFSWFLVEDFYHDIYHDVYHDADHEIYHDVDHDIYHTWPMFYERLPAPKRLPAAAAEFDR</sequence>
<accession>A0AAQ4ENI7</accession>
<keyword evidence="3" id="KW-1185">Reference proteome</keyword>
<reference evidence="2 3" key="1">
    <citation type="journal article" date="2023" name="Arcadia Sci">
        <title>De novo assembly of a long-read Amblyomma americanum tick genome.</title>
        <authorList>
            <person name="Chou S."/>
            <person name="Poskanzer K.E."/>
            <person name="Rollins M."/>
            <person name="Thuy-Boun P.S."/>
        </authorList>
    </citation>
    <scope>NUCLEOTIDE SEQUENCE [LARGE SCALE GENOMIC DNA]</scope>
    <source>
        <strain evidence="2">F_SG_1</strain>
        <tissue evidence="2">Salivary glands</tissue>
    </source>
</reference>
<gene>
    <name evidence="2" type="ORF">V5799_030436</name>
</gene>
<organism evidence="2 3">
    <name type="scientific">Amblyomma americanum</name>
    <name type="common">Lone star tick</name>
    <dbReference type="NCBI Taxonomy" id="6943"/>
    <lineage>
        <taxon>Eukaryota</taxon>
        <taxon>Metazoa</taxon>
        <taxon>Ecdysozoa</taxon>
        <taxon>Arthropoda</taxon>
        <taxon>Chelicerata</taxon>
        <taxon>Arachnida</taxon>
        <taxon>Acari</taxon>
        <taxon>Parasitiformes</taxon>
        <taxon>Ixodida</taxon>
        <taxon>Ixodoidea</taxon>
        <taxon>Ixodidae</taxon>
        <taxon>Amblyomminae</taxon>
        <taxon>Amblyomma</taxon>
    </lineage>
</organism>
<evidence type="ECO:0000313" key="2">
    <source>
        <dbReference type="EMBL" id="KAK8776221.1"/>
    </source>
</evidence>
<dbReference type="EMBL" id="JARKHS020013224">
    <property type="protein sequence ID" value="KAK8776221.1"/>
    <property type="molecule type" value="Genomic_DNA"/>
</dbReference>
<keyword evidence="1" id="KW-1133">Transmembrane helix</keyword>